<keyword evidence="4" id="KW-0560">Oxidoreductase</keyword>
<dbReference type="GO" id="GO:0004146">
    <property type="term" value="F:dihydrofolate reductase activity"/>
    <property type="evidence" value="ECO:0007669"/>
    <property type="project" value="UniProtKB-EC"/>
</dbReference>
<comment type="caution">
    <text evidence="4">The sequence shown here is derived from an EMBL/GenBank/DDBJ whole genome shotgun (WGS) entry which is preliminary data.</text>
</comment>
<dbReference type="AlphaFoldDB" id="A0AAW0C6F9"/>
<evidence type="ECO:0000313" key="4">
    <source>
        <dbReference type="EMBL" id="KAK7033988.1"/>
    </source>
</evidence>
<proteinExistence type="predicted"/>
<dbReference type="GO" id="GO:0005634">
    <property type="term" value="C:nucleus"/>
    <property type="evidence" value="ECO:0007669"/>
    <property type="project" value="TreeGrafter"/>
</dbReference>
<evidence type="ECO:0000256" key="2">
    <source>
        <dbReference type="SAM" id="MobiDB-lite"/>
    </source>
</evidence>
<dbReference type="InterPro" id="IPR005645">
    <property type="entry name" value="FSH-like_dom"/>
</dbReference>
<dbReference type="GO" id="GO:0005737">
    <property type="term" value="C:cytoplasm"/>
    <property type="evidence" value="ECO:0007669"/>
    <property type="project" value="TreeGrafter"/>
</dbReference>
<feature type="region of interest" description="Disordered" evidence="2">
    <location>
        <begin position="238"/>
        <end position="258"/>
    </location>
</feature>
<dbReference type="PANTHER" id="PTHR48070:SF6">
    <property type="entry name" value="ESTERASE OVCA2"/>
    <property type="match status" value="1"/>
</dbReference>
<dbReference type="Gene3D" id="3.40.50.1820">
    <property type="entry name" value="alpha/beta hydrolase"/>
    <property type="match status" value="1"/>
</dbReference>
<evidence type="ECO:0000313" key="5">
    <source>
        <dbReference type="Proteomes" id="UP001383192"/>
    </source>
</evidence>
<dbReference type="InterPro" id="IPR050593">
    <property type="entry name" value="LovG"/>
</dbReference>
<dbReference type="Proteomes" id="UP001383192">
    <property type="component" value="Unassembled WGS sequence"/>
</dbReference>
<evidence type="ECO:0000256" key="1">
    <source>
        <dbReference type="ARBA" id="ARBA00022801"/>
    </source>
</evidence>
<dbReference type="GO" id="GO:0016787">
    <property type="term" value="F:hydrolase activity"/>
    <property type="evidence" value="ECO:0007669"/>
    <property type="project" value="UniProtKB-KW"/>
</dbReference>
<dbReference type="Pfam" id="PF03959">
    <property type="entry name" value="FSH1"/>
    <property type="match status" value="1"/>
</dbReference>
<keyword evidence="1 4" id="KW-0378">Hydrolase</keyword>
<gene>
    <name evidence="4" type="primary">FSH3</name>
    <name evidence="4" type="ORF">VNI00_012417</name>
</gene>
<dbReference type="PANTHER" id="PTHR48070">
    <property type="entry name" value="ESTERASE OVCA2"/>
    <property type="match status" value="1"/>
</dbReference>
<organism evidence="4 5">
    <name type="scientific">Paramarasmius palmivorus</name>
    <dbReference type="NCBI Taxonomy" id="297713"/>
    <lineage>
        <taxon>Eukaryota</taxon>
        <taxon>Fungi</taxon>
        <taxon>Dikarya</taxon>
        <taxon>Basidiomycota</taxon>
        <taxon>Agaricomycotina</taxon>
        <taxon>Agaricomycetes</taxon>
        <taxon>Agaricomycetidae</taxon>
        <taxon>Agaricales</taxon>
        <taxon>Marasmiineae</taxon>
        <taxon>Marasmiaceae</taxon>
        <taxon>Paramarasmius</taxon>
    </lineage>
</organism>
<evidence type="ECO:0000259" key="3">
    <source>
        <dbReference type="Pfam" id="PF03959"/>
    </source>
</evidence>
<accession>A0AAW0C6F9</accession>
<name>A0AAW0C6F9_9AGAR</name>
<dbReference type="EC" id="1.5.1.3" evidence="4"/>
<sequence length="258" mass="28007">MSTATTKKVLVLHGYAQNANIFSKRLAALRKQCKGVELFFLDAPHILQPVDLFGDTPESLDSASDPALTPRGWWKFSDSAKTQYVGIETTLDLIRDTLKSTRYDGVLGFSQGAALATLITALLERPHLYPPFLIDGQSPHPPFQYCVSVAGFKARDPIGDTILSPGFSTPTLHILGKTDVIVTEERAKTILDVTINKRVEEHEGGHFVPSKANWRKFLSEYLREGPAVDIPSPSAISVSAPSSGTATPVTAETIPPPV</sequence>
<dbReference type="InterPro" id="IPR029058">
    <property type="entry name" value="AB_hydrolase_fold"/>
</dbReference>
<reference evidence="4 5" key="1">
    <citation type="submission" date="2024-01" db="EMBL/GenBank/DDBJ databases">
        <title>A draft genome for a cacao thread blight-causing isolate of Paramarasmius palmivorus.</title>
        <authorList>
            <person name="Baruah I.K."/>
            <person name="Bukari Y."/>
            <person name="Amoako-Attah I."/>
            <person name="Meinhardt L.W."/>
            <person name="Bailey B.A."/>
            <person name="Cohen S.P."/>
        </authorList>
    </citation>
    <scope>NUCLEOTIDE SEQUENCE [LARGE SCALE GENOMIC DNA]</scope>
    <source>
        <strain evidence="4 5">GH-12</strain>
    </source>
</reference>
<dbReference type="SUPFAM" id="SSF53474">
    <property type="entry name" value="alpha/beta-Hydrolases"/>
    <property type="match status" value="1"/>
</dbReference>
<protein>
    <submittedName>
        <fullName evidence="4">Family of serine hydrolases 3</fullName>
        <ecNumber evidence="4">1.5.1.3</ecNumber>
    </submittedName>
</protein>
<dbReference type="EMBL" id="JAYKXP010000058">
    <property type="protein sequence ID" value="KAK7033988.1"/>
    <property type="molecule type" value="Genomic_DNA"/>
</dbReference>
<feature type="domain" description="Serine hydrolase" evidence="3">
    <location>
        <begin position="5"/>
        <end position="216"/>
    </location>
</feature>
<keyword evidence="5" id="KW-1185">Reference proteome</keyword>